<dbReference type="STRING" id="573061.Clocel_3644"/>
<sequence length="510" mass="59824">MSLIISNVTENYRERIQRLALFDPLYKLQNKNSKDNSNNPIDYFSLGLLALLFFFENMLMRNKKTGVKELAAFLQEITDGEVDLNKDDFEKVARTIIETFRPATGKRNSKVFFNWETRKEDSVQYSILKADKADLTNNTQYYTLDDQGLELIFATKEYFNEFQLSINQLVLRKQLEKGEFVGALRQINEMGLDVKNLQDRIVRIKHEVNRNIVSTETYERYKNIIEDINMRLNRENDEFDELQAFVKDTREKVGNEITNDKDRKAYDLIIEIDRELGQVHYEHRLLLKESIILKTTALQAAQDALYYVGIDSFNFDQEITSRVFSSPLPLNATRRLIEPFMYLEKYETWSPLSVFAMQRLENKDKVDRTQEFLSLAEDEEAKLELKKQSGNFKVIADLAIKTISDKAQETPNINEVTLAEVIEYMKENNHEKILDYRIFYDFWIILHQKSPIDIATLEKSEELLFGEAFTLLMKKGSILSIEEVQEVLEVTERFTIKNMLLRLEGKDDSI</sequence>
<protein>
    <recommendedName>
        <fullName evidence="4">Replicative DNA helicase</fullName>
    </recommendedName>
</protein>
<dbReference type="AlphaFoldDB" id="D9SWN2"/>
<dbReference type="Proteomes" id="UP000002730">
    <property type="component" value="Chromosome"/>
</dbReference>
<gene>
    <name evidence="2" type="ordered locus">Clocel_3644</name>
</gene>
<feature type="coiled-coil region" evidence="1">
    <location>
        <begin position="187"/>
        <end position="252"/>
    </location>
</feature>
<dbReference type="eggNOG" id="ENOG502Z91F">
    <property type="taxonomic scope" value="Bacteria"/>
</dbReference>
<accession>D9SWN2</accession>
<keyword evidence="3" id="KW-1185">Reference proteome</keyword>
<evidence type="ECO:0000256" key="1">
    <source>
        <dbReference type="SAM" id="Coils"/>
    </source>
</evidence>
<dbReference type="HOGENOM" id="CLU_542601_0_0_9"/>
<dbReference type="RefSeq" id="WP_010073651.1">
    <property type="nucleotide sequence ID" value="NC_014393.1"/>
</dbReference>
<name>D9SWN2_CLOC7</name>
<reference evidence="2 3" key="1">
    <citation type="submission" date="2010-08" db="EMBL/GenBank/DDBJ databases">
        <title>Complete sequence of Clostridium cellulovorans 743B.</title>
        <authorList>
            <consortium name="US DOE Joint Genome Institute"/>
            <person name="Lucas S."/>
            <person name="Copeland A."/>
            <person name="Lapidus A."/>
            <person name="Cheng J.-F."/>
            <person name="Bruce D."/>
            <person name="Goodwin L."/>
            <person name="Pitluck S."/>
            <person name="Chertkov O."/>
            <person name="Detter J.C."/>
            <person name="Han C."/>
            <person name="Tapia R."/>
            <person name="Land M."/>
            <person name="Hauser L."/>
            <person name="Chang Y.-J."/>
            <person name="Jeffries C."/>
            <person name="Kyrpides N."/>
            <person name="Ivanova N."/>
            <person name="Mikhailova N."/>
            <person name="Hemme C.L."/>
            <person name="Woyke T."/>
        </authorList>
    </citation>
    <scope>NUCLEOTIDE SEQUENCE [LARGE SCALE GENOMIC DNA]</scope>
    <source>
        <strain evidence="3">ATCC 35296 / DSM 3052 / OCM 3 / 743B</strain>
    </source>
</reference>
<organism evidence="2 3">
    <name type="scientific">Clostridium cellulovorans (strain ATCC 35296 / DSM 3052 / OCM 3 / 743B)</name>
    <dbReference type="NCBI Taxonomy" id="573061"/>
    <lineage>
        <taxon>Bacteria</taxon>
        <taxon>Bacillati</taxon>
        <taxon>Bacillota</taxon>
        <taxon>Clostridia</taxon>
        <taxon>Eubacteriales</taxon>
        <taxon>Clostridiaceae</taxon>
        <taxon>Clostridium</taxon>
    </lineage>
</organism>
<dbReference type="KEGG" id="ccb:Clocel_3644"/>
<dbReference type="EMBL" id="CP002160">
    <property type="protein sequence ID" value="ADL53314.1"/>
    <property type="molecule type" value="Genomic_DNA"/>
</dbReference>
<evidence type="ECO:0000313" key="2">
    <source>
        <dbReference type="EMBL" id="ADL53314.1"/>
    </source>
</evidence>
<evidence type="ECO:0008006" key="4">
    <source>
        <dbReference type="Google" id="ProtNLM"/>
    </source>
</evidence>
<keyword evidence="1" id="KW-0175">Coiled coil</keyword>
<dbReference type="OrthoDB" id="1685048at2"/>
<proteinExistence type="predicted"/>
<evidence type="ECO:0000313" key="3">
    <source>
        <dbReference type="Proteomes" id="UP000002730"/>
    </source>
</evidence>